<gene>
    <name evidence="7" type="ORF">DAH66_08570</name>
</gene>
<dbReference type="InterPro" id="IPR036390">
    <property type="entry name" value="WH_DNA-bd_sf"/>
</dbReference>
<dbReference type="PROSITE" id="PS50931">
    <property type="entry name" value="HTH_LYSR"/>
    <property type="match status" value="1"/>
</dbReference>
<evidence type="ECO:0000256" key="2">
    <source>
        <dbReference type="ARBA" id="ARBA00023015"/>
    </source>
</evidence>
<dbReference type="PANTHER" id="PTHR30126">
    <property type="entry name" value="HTH-TYPE TRANSCRIPTIONAL REGULATOR"/>
    <property type="match status" value="1"/>
</dbReference>
<dbReference type="Pfam" id="PF00126">
    <property type="entry name" value="HTH_1"/>
    <property type="match status" value="1"/>
</dbReference>
<proteinExistence type="inferred from homology"/>
<evidence type="ECO:0000256" key="3">
    <source>
        <dbReference type="ARBA" id="ARBA00023125"/>
    </source>
</evidence>
<dbReference type="Gene3D" id="3.40.190.290">
    <property type="match status" value="1"/>
</dbReference>
<dbReference type="GO" id="GO:0003700">
    <property type="term" value="F:DNA-binding transcription factor activity"/>
    <property type="evidence" value="ECO:0007669"/>
    <property type="project" value="InterPro"/>
</dbReference>
<dbReference type="CDD" id="cd05466">
    <property type="entry name" value="PBP2_LTTR_substrate"/>
    <property type="match status" value="1"/>
</dbReference>
<dbReference type="SUPFAM" id="SSF46785">
    <property type="entry name" value="Winged helix' DNA-binding domain"/>
    <property type="match status" value="1"/>
</dbReference>
<dbReference type="InterPro" id="IPR000847">
    <property type="entry name" value="LysR_HTH_N"/>
</dbReference>
<accession>A0A430G4M6</accession>
<dbReference type="InterPro" id="IPR005119">
    <property type="entry name" value="LysR_subst-bd"/>
</dbReference>
<evidence type="ECO:0000313" key="7">
    <source>
        <dbReference type="EMBL" id="RSY86918.1"/>
    </source>
</evidence>
<organism evidence="7 8">
    <name type="scientific">Sphingomonas koreensis</name>
    <dbReference type="NCBI Taxonomy" id="93064"/>
    <lineage>
        <taxon>Bacteria</taxon>
        <taxon>Pseudomonadati</taxon>
        <taxon>Pseudomonadota</taxon>
        <taxon>Alphaproteobacteria</taxon>
        <taxon>Sphingomonadales</taxon>
        <taxon>Sphingomonadaceae</taxon>
        <taxon>Sphingomonas</taxon>
    </lineage>
</organism>
<dbReference type="InterPro" id="IPR036388">
    <property type="entry name" value="WH-like_DNA-bd_sf"/>
</dbReference>
<evidence type="ECO:0000259" key="6">
    <source>
        <dbReference type="PROSITE" id="PS50931"/>
    </source>
</evidence>
<dbReference type="SUPFAM" id="SSF53850">
    <property type="entry name" value="Periplasmic binding protein-like II"/>
    <property type="match status" value="1"/>
</dbReference>
<dbReference type="Gene3D" id="1.10.10.10">
    <property type="entry name" value="Winged helix-like DNA-binding domain superfamily/Winged helix DNA-binding domain"/>
    <property type="match status" value="1"/>
</dbReference>
<dbReference type="Pfam" id="PF03466">
    <property type="entry name" value="LysR_substrate"/>
    <property type="match status" value="1"/>
</dbReference>
<sequence>MTIHDHHALAGARRGERMGETHDPAPHHRHVEIAVHSVACDLTCNNPAAQGFDRPGASAPMHWGHGDHRRCDARTAGVSLSINFLHLRSFYAVASERSVSRAARRLNISQPTLSKQLKALEERYKVKLIEGSRPPLTLTSAGQELFEKARQLFAVADEIGALLGEDDIDSGTLLRLGADSPPYAAEFMAAFKAAVPSAQFRVTIANALQTNELLLRAQVDIGIICEPTIQNDYTYAPIYSDRLVAIMPASWPDEGLAAFPLERLARETLLVRESTSRTLATVNRLLADAEIAPGRTMELHTREMIREAVAQGIGMSLMFEKECPPDSRIRVMPLDTRSSLIEIKGYLAVRTERKRMPLIRQALAIANQMSTM</sequence>
<evidence type="ECO:0000256" key="5">
    <source>
        <dbReference type="SAM" id="MobiDB-lite"/>
    </source>
</evidence>
<feature type="region of interest" description="Disordered" evidence="5">
    <location>
        <begin position="1"/>
        <end position="25"/>
    </location>
</feature>
<protein>
    <submittedName>
        <fullName evidence="7">LysR family transcriptional regulator</fullName>
    </submittedName>
</protein>
<evidence type="ECO:0000256" key="4">
    <source>
        <dbReference type="ARBA" id="ARBA00023163"/>
    </source>
</evidence>
<dbReference type="GO" id="GO:0000976">
    <property type="term" value="F:transcription cis-regulatory region binding"/>
    <property type="evidence" value="ECO:0007669"/>
    <property type="project" value="TreeGrafter"/>
</dbReference>
<keyword evidence="4" id="KW-0804">Transcription</keyword>
<reference evidence="7 8" key="1">
    <citation type="submission" date="2018-07" db="EMBL/GenBank/DDBJ databases">
        <title>Genomic and Epidemiologic Investigation of an Indolent Hospital Outbreak.</title>
        <authorList>
            <person name="Johnson R.C."/>
            <person name="Deming C."/>
            <person name="Conlan S."/>
            <person name="Zellmer C.J."/>
            <person name="Michelin A.V."/>
            <person name="Lee-Lin S."/>
            <person name="Thomas P.J."/>
            <person name="Park M."/>
            <person name="Weingarten R.A."/>
            <person name="Less J."/>
            <person name="Dekker J.P."/>
            <person name="Frank K.M."/>
            <person name="Musser K.A."/>
            <person name="Mcquiston J.R."/>
            <person name="Henderson D.K."/>
            <person name="Lau A.F."/>
            <person name="Palmore T.N."/>
            <person name="Segre J.A."/>
        </authorList>
    </citation>
    <scope>NUCLEOTIDE SEQUENCE [LARGE SCALE GENOMIC DNA]</scope>
    <source>
        <strain evidence="7 8">SK-CDC1_0717</strain>
    </source>
</reference>
<keyword evidence="3" id="KW-0238">DNA-binding</keyword>
<name>A0A430G4M6_9SPHN</name>
<feature type="domain" description="HTH lysR-type" evidence="6">
    <location>
        <begin position="82"/>
        <end position="139"/>
    </location>
</feature>
<dbReference type="EMBL" id="QQYZ01000006">
    <property type="protein sequence ID" value="RSY86918.1"/>
    <property type="molecule type" value="Genomic_DNA"/>
</dbReference>
<evidence type="ECO:0000313" key="8">
    <source>
        <dbReference type="Proteomes" id="UP000287746"/>
    </source>
</evidence>
<evidence type="ECO:0000256" key="1">
    <source>
        <dbReference type="ARBA" id="ARBA00009437"/>
    </source>
</evidence>
<dbReference type="AlphaFoldDB" id="A0A430G4M6"/>
<dbReference type="PRINTS" id="PR00039">
    <property type="entry name" value="HTHLYSR"/>
</dbReference>
<comment type="similarity">
    <text evidence="1">Belongs to the LysR transcriptional regulatory family.</text>
</comment>
<dbReference type="PANTHER" id="PTHR30126:SF40">
    <property type="entry name" value="HTH-TYPE TRANSCRIPTIONAL REGULATOR GLTR"/>
    <property type="match status" value="1"/>
</dbReference>
<dbReference type="Proteomes" id="UP000287746">
    <property type="component" value="Unassembled WGS sequence"/>
</dbReference>
<comment type="caution">
    <text evidence="7">The sequence shown here is derived from an EMBL/GenBank/DDBJ whole genome shotgun (WGS) entry which is preliminary data.</text>
</comment>
<keyword evidence="2" id="KW-0805">Transcription regulation</keyword>